<sequence>MSRGRTRPTDESETDMTSPTPGEHEPDRASPNPQAPDPSDDAATTPISPTPTPTPGANPHDSVDANGSAAHHMPAESHPVAPKTAPARSALIAGAAGLAIVAGALGFGAGYITGDTTSERPAPAAVWQQGGNGPGMGGGPQMGGPQMTGPQMGQPGVGGLPGRQNHDGESDSEPDEQDGQNTTPGAPTQQQGQADTGA</sequence>
<feature type="region of interest" description="Disordered" evidence="1">
    <location>
        <begin position="128"/>
        <end position="198"/>
    </location>
</feature>
<keyword evidence="2" id="KW-1133">Transmembrane helix</keyword>
<comment type="caution">
    <text evidence="3">The sequence shown here is derived from an EMBL/GenBank/DDBJ whole genome shotgun (WGS) entry which is preliminary data.</text>
</comment>
<keyword evidence="2" id="KW-0472">Membrane</keyword>
<dbReference type="Proteomes" id="UP000004881">
    <property type="component" value="Unassembled WGS sequence"/>
</dbReference>
<feature type="compositionally biased region" description="Gly residues" evidence="1">
    <location>
        <begin position="130"/>
        <end position="142"/>
    </location>
</feature>
<organism evidence="3 4">
    <name type="scientific">Gordonia terrae NBRC 100016</name>
    <dbReference type="NCBI Taxonomy" id="1089454"/>
    <lineage>
        <taxon>Bacteria</taxon>
        <taxon>Bacillati</taxon>
        <taxon>Actinomycetota</taxon>
        <taxon>Actinomycetes</taxon>
        <taxon>Mycobacteriales</taxon>
        <taxon>Gordoniaceae</taxon>
        <taxon>Gordonia</taxon>
    </lineage>
</organism>
<feature type="region of interest" description="Disordered" evidence="1">
    <location>
        <begin position="1"/>
        <end position="85"/>
    </location>
</feature>
<proteinExistence type="predicted"/>
<evidence type="ECO:0000313" key="3">
    <source>
        <dbReference type="EMBL" id="GAB46798.1"/>
    </source>
</evidence>
<keyword evidence="2" id="KW-0812">Transmembrane</keyword>
<dbReference type="EMBL" id="BAFD01000129">
    <property type="protein sequence ID" value="GAB46798.1"/>
    <property type="molecule type" value="Genomic_DNA"/>
</dbReference>
<reference evidence="3 4" key="1">
    <citation type="submission" date="2012-02" db="EMBL/GenBank/DDBJ databases">
        <title>Whole genome shotgun sequence of Gordonia terrae NBRC 100016.</title>
        <authorList>
            <person name="Takarada H."/>
            <person name="Hosoyama A."/>
            <person name="Tsuchikane K."/>
            <person name="Katsumata H."/>
            <person name="Yamazaki S."/>
            <person name="Fujita N."/>
        </authorList>
    </citation>
    <scope>NUCLEOTIDE SEQUENCE [LARGE SCALE GENOMIC DNA]</scope>
    <source>
        <strain evidence="3 4">NBRC 100016</strain>
    </source>
</reference>
<evidence type="ECO:0000256" key="1">
    <source>
        <dbReference type="SAM" id="MobiDB-lite"/>
    </source>
</evidence>
<protein>
    <submittedName>
        <fullName evidence="3">Uncharacterized protein</fullName>
    </submittedName>
</protein>
<name>A0ABQ0HLN7_9ACTN</name>
<gene>
    <name evidence="3" type="ORF">GOTRE_181_00770</name>
</gene>
<feature type="compositionally biased region" description="Low complexity" evidence="1">
    <location>
        <begin position="143"/>
        <end position="154"/>
    </location>
</feature>
<accession>A0ABQ0HLN7</accession>
<evidence type="ECO:0000256" key="2">
    <source>
        <dbReference type="SAM" id="Phobius"/>
    </source>
</evidence>
<feature type="transmembrane region" description="Helical" evidence="2">
    <location>
        <begin position="90"/>
        <end position="112"/>
    </location>
</feature>
<feature type="compositionally biased region" description="Low complexity" evidence="1">
    <location>
        <begin position="179"/>
        <end position="198"/>
    </location>
</feature>
<evidence type="ECO:0000313" key="4">
    <source>
        <dbReference type="Proteomes" id="UP000004881"/>
    </source>
</evidence>
<keyword evidence="4" id="KW-1185">Reference proteome</keyword>